<dbReference type="InterPro" id="IPR014476">
    <property type="entry name" value="AHL15-29"/>
</dbReference>
<accession>A0A072VLI0</accession>
<organism evidence="3 5">
    <name type="scientific">Medicago truncatula</name>
    <name type="common">Barrel medic</name>
    <name type="synonym">Medicago tribuloides</name>
    <dbReference type="NCBI Taxonomy" id="3880"/>
    <lineage>
        <taxon>Eukaryota</taxon>
        <taxon>Viridiplantae</taxon>
        <taxon>Streptophyta</taxon>
        <taxon>Embryophyta</taxon>
        <taxon>Tracheophyta</taxon>
        <taxon>Spermatophyta</taxon>
        <taxon>Magnoliopsida</taxon>
        <taxon>eudicotyledons</taxon>
        <taxon>Gunneridae</taxon>
        <taxon>Pentapetalae</taxon>
        <taxon>rosids</taxon>
        <taxon>fabids</taxon>
        <taxon>Fabales</taxon>
        <taxon>Fabaceae</taxon>
        <taxon>Papilionoideae</taxon>
        <taxon>50 kb inversion clade</taxon>
        <taxon>NPAAA clade</taxon>
        <taxon>Hologalegina</taxon>
        <taxon>IRL clade</taxon>
        <taxon>Trifolieae</taxon>
        <taxon>Medicago</taxon>
    </lineage>
</organism>
<feature type="transmembrane region" description="Helical" evidence="2">
    <location>
        <begin position="126"/>
        <end position="144"/>
    </location>
</feature>
<dbReference type="Proteomes" id="UP000002051">
    <property type="component" value="Unassembled WGS sequence"/>
</dbReference>
<dbReference type="PANTHER" id="PTHR31100:SF3">
    <property type="entry name" value="AT-HOOK MOTIF NUCLEAR-LOCALIZED PROTEIN 20"/>
    <property type="match status" value="1"/>
</dbReference>
<evidence type="ECO:0000313" key="3">
    <source>
        <dbReference type="EMBL" id="KEH42697.1"/>
    </source>
</evidence>
<dbReference type="GO" id="GO:0003700">
    <property type="term" value="F:DNA-binding transcription factor activity"/>
    <property type="evidence" value="ECO:0000318"/>
    <property type="project" value="GO_Central"/>
</dbReference>
<reference evidence="3 5" key="1">
    <citation type="journal article" date="2011" name="Nature">
        <title>The Medicago genome provides insight into the evolution of rhizobial symbioses.</title>
        <authorList>
            <person name="Young N.D."/>
            <person name="Debelle F."/>
            <person name="Oldroyd G.E."/>
            <person name="Geurts R."/>
            <person name="Cannon S.B."/>
            <person name="Udvardi M.K."/>
            <person name="Benedito V.A."/>
            <person name="Mayer K.F."/>
            <person name="Gouzy J."/>
            <person name="Schoof H."/>
            <person name="Van de Peer Y."/>
            <person name="Proost S."/>
            <person name="Cook D.R."/>
            <person name="Meyers B.C."/>
            <person name="Spannagl M."/>
            <person name="Cheung F."/>
            <person name="De Mita S."/>
            <person name="Krishnakumar V."/>
            <person name="Gundlach H."/>
            <person name="Zhou S."/>
            <person name="Mudge J."/>
            <person name="Bharti A.K."/>
            <person name="Murray J.D."/>
            <person name="Naoumkina M.A."/>
            <person name="Rosen B."/>
            <person name="Silverstein K.A."/>
            <person name="Tang H."/>
            <person name="Rombauts S."/>
            <person name="Zhao P.X."/>
            <person name="Zhou P."/>
            <person name="Barbe V."/>
            <person name="Bardou P."/>
            <person name="Bechner M."/>
            <person name="Bellec A."/>
            <person name="Berger A."/>
            <person name="Berges H."/>
            <person name="Bidwell S."/>
            <person name="Bisseling T."/>
            <person name="Choisne N."/>
            <person name="Couloux A."/>
            <person name="Denny R."/>
            <person name="Deshpande S."/>
            <person name="Dai X."/>
            <person name="Doyle J.J."/>
            <person name="Dudez A.M."/>
            <person name="Farmer A.D."/>
            <person name="Fouteau S."/>
            <person name="Franken C."/>
            <person name="Gibelin C."/>
            <person name="Gish J."/>
            <person name="Goldstein S."/>
            <person name="Gonzalez A.J."/>
            <person name="Green P.J."/>
            <person name="Hallab A."/>
            <person name="Hartog M."/>
            <person name="Hua A."/>
            <person name="Humphray S.J."/>
            <person name="Jeong D.H."/>
            <person name="Jing Y."/>
            <person name="Jocker A."/>
            <person name="Kenton S.M."/>
            <person name="Kim D.J."/>
            <person name="Klee K."/>
            <person name="Lai H."/>
            <person name="Lang C."/>
            <person name="Lin S."/>
            <person name="Macmil S.L."/>
            <person name="Magdelenat G."/>
            <person name="Matthews L."/>
            <person name="McCorrison J."/>
            <person name="Monaghan E.L."/>
            <person name="Mun J.H."/>
            <person name="Najar F.Z."/>
            <person name="Nicholson C."/>
            <person name="Noirot C."/>
            <person name="O'Bleness M."/>
            <person name="Paule C.R."/>
            <person name="Poulain J."/>
            <person name="Prion F."/>
            <person name="Qin B."/>
            <person name="Qu C."/>
            <person name="Retzel E.F."/>
            <person name="Riddle C."/>
            <person name="Sallet E."/>
            <person name="Samain S."/>
            <person name="Samson N."/>
            <person name="Sanders I."/>
            <person name="Saurat O."/>
            <person name="Scarpelli C."/>
            <person name="Schiex T."/>
            <person name="Segurens B."/>
            <person name="Severin A.J."/>
            <person name="Sherrier D.J."/>
            <person name="Shi R."/>
            <person name="Sims S."/>
            <person name="Singer S.R."/>
            <person name="Sinharoy S."/>
            <person name="Sterck L."/>
            <person name="Viollet A."/>
            <person name="Wang B.B."/>
            <person name="Wang K."/>
            <person name="Wang M."/>
            <person name="Wang X."/>
            <person name="Warfsmann J."/>
            <person name="Weissenbach J."/>
            <person name="White D.D."/>
            <person name="White J.D."/>
            <person name="Wiley G.B."/>
            <person name="Wincker P."/>
            <person name="Xing Y."/>
            <person name="Yang L."/>
            <person name="Yao Z."/>
            <person name="Ying F."/>
            <person name="Zhai J."/>
            <person name="Zhou L."/>
            <person name="Zuber A."/>
            <person name="Denarie J."/>
            <person name="Dixon R.A."/>
            <person name="May G.D."/>
            <person name="Schwartz D.C."/>
            <person name="Rogers J."/>
            <person name="Quetier F."/>
            <person name="Town C.D."/>
            <person name="Roe B.A."/>
        </authorList>
    </citation>
    <scope>NUCLEOTIDE SEQUENCE [LARGE SCALE GENOMIC DNA]</scope>
    <source>
        <strain evidence="3">A17</strain>
        <strain evidence="4 5">cv. Jemalong A17</strain>
    </source>
</reference>
<evidence type="ECO:0000256" key="2">
    <source>
        <dbReference type="SAM" id="Phobius"/>
    </source>
</evidence>
<dbReference type="AlphaFoldDB" id="A0A072VLI0"/>
<reference evidence="4" key="3">
    <citation type="submission" date="2015-04" db="UniProtKB">
        <authorList>
            <consortium name="EnsemblPlants"/>
        </authorList>
    </citation>
    <scope>IDENTIFICATION</scope>
    <source>
        <strain evidence="4">cv. Jemalong A17</strain>
    </source>
</reference>
<dbReference type="PANTHER" id="PTHR31100">
    <property type="entry name" value="AT-HOOK MOTIF NUCLEAR-LOCALIZED PROTEIN 15"/>
    <property type="match status" value="1"/>
</dbReference>
<dbReference type="STRING" id="3880.A0A072VLI0"/>
<sequence>MYVLISSRHDHIFMIFFIESCVNNHKNHDEEEEEDNEKRDEPREDATEIGNRRPRGRPPGSKNIAQFARRRQCANVTLRQPSALGAVVALHRIEILSLTRKFLLGHASIGLIVYLDGGQGHVVKGFVVGTLVVVGLFMLIAATFTNATYQRLRLDNNDNDNNEKPSSVALCIVEERLVDRLRRPFYAFVQFASKFDAYNGGHMGHEALACATAHGRSPY</sequence>
<keyword evidence="2" id="KW-0472">Membrane</keyword>
<dbReference type="HOGENOM" id="CLU_1263205_0_0_1"/>
<gene>
    <name evidence="3" type="ordered locus">MTR_1g073870</name>
</gene>
<evidence type="ECO:0000313" key="4">
    <source>
        <dbReference type="EnsemblPlants" id="KEH42697"/>
    </source>
</evidence>
<dbReference type="GO" id="GO:0005634">
    <property type="term" value="C:nucleus"/>
    <property type="evidence" value="ECO:0000318"/>
    <property type="project" value="GO_Central"/>
</dbReference>
<name>A0A072VLI0_MEDTR</name>
<keyword evidence="5" id="KW-1185">Reference proteome</keyword>
<dbReference type="GO" id="GO:0003680">
    <property type="term" value="F:minor groove of adenine-thymine-rich DNA binding"/>
    <property type="evidence" value="ECO:0000318"/>
    <property type="project" value="GO_Central"/>
</dbReference>
<keyword evidence="2" id="KW-0812">Transmembrane</keyword>
<evidence type="ECO:0000256" key="1">
    <source>
        <dbReference type="SAM" id="MobiDB-lite"/>
    </source>
</evidence>
<evidence type="ECO:0000313" key="5">
    <source>
        <dbReference type="Proteomes" id="UP000002051"/>
    </source>
</evidence>
<reference evidence="3 5" key="2">
    <citation type="journal article" date="2014" name="BMC Genomics">
        <title>An improved genome release (version Mt4.0) for the model legume Medicago truncatula.</title>
        <authorList>
            <person name="Tang H."/>
            <person name="Krishnakumar V."/>
            <person name="Bidwell S."/>
            <person name="Rosen B."/>
            <person name="Chan A."/>
            <person name="Zhou S."/>
            <person name="Gentzbittel L."/>
            <person name="Childs K.L."/>
            <person name="Yandell M."/>
            <person name="Gundlach H."/>
            <person name="Mayer K.F."/>
            <person name="Schwartz D.C."/>
            <person name="Town C.D."/>
        </authorList>
    </citation>
    <scope>GENOME REANNOTATION</scope>
    <source>
        <strain evidence="3">A17</strain>
        <strain evidence="4 5">cv. Jemalong A17</strain>
    </source>
</reference>
<proteinExistence type="predicted"/>
<dbReference type="EnsemblPlants" id="KEH42697">
    <property type="protein sequence ID" value="KEH42697"/>
    <property type="gene ID" value="MTR_1g073870"/>
</dbReference>
<feature type="transmembrane region" description="Helical" evidence="2">
    <location>
        <begin position="102"/>
        <end position="120"/>
    </location>
</feature>
<dbReference type="SUPFAM" id="SSF117856">
    <property type="entry name" value="AF0104/ALDC/Ptd012-like"/>
    <property type="match status" value="1"/>
</dbReference>
<protein>
    <submittedName>
        <fullName evidence="3">DUF296 domain protein</fullName>
    </submittedName>
</protein>
<feature type="region of interest" description="Disordered" evidence="1">
    <location>
        <begin position="28"/>
        <end position="63"/>
    </location>
</feature>
<feature type="compositionally biased region" description="Basic and acidic residues" evidence="1">
    <location>
        <begin position="36"/>
        <end position="46"/>
    </location>
</feature>
<dbReference type="EMBL" id="CM001217">
    <property type="protein sequence ID" value="KEH42697.1"/>
    <property type="molecule type" value="Genomic_DNA"/>
</dbReference>
<keyword evidence="2" id="KW-1133">Transmembrane helix</keyword>